<feature type="coiled-coil region" evidence="2">
    <location>
        <begin position="152"/>
        <end position="179"/>
    </location>
</feature>
<gene>
    <name evidence="1" type="primary">tfe</name>
    <name evidence="4" type="ORF">HA254_03680</name>
</gene>
<comment type="domain">
    <text evidence="1">The winged helix domain is involved in binding to DNA in the preinitiation complex.</text>
</comment>
<keyword evidence="1" id="KW-0805">Transcription regulation</keyword>
<dbReference type="InterPro" id="IPR002853">
    <property type="entry name" value="TFIIE_asu"/>
</dbReference>
<dbReference type="Gene3D" id="1.10.10.10">
    <property type="entry name" value="Winged helix-like DNA-binding domain superfamily/Winged helix DNA-binding domain"/>
    <property type="match status" value="1"/>
</dbReference>
<reference evidence="5" key="1">
    <citation type="journal article" date="2020" name="bioRxiv">
        <title>A rank-normalized archaeal taxonomy based on genome phylogeny resolves widespread incomplete and uneven classifications.</title>
        <authorList>
            <person name="Rinke C."/>
            <person name="Chuvochina M."/>
            <person name="Mussig A.J."/>
            <person name="Chaumeil P.-A."/>
            <person name="Waite D.W."/>
            <person name="Whitman W.B."/>
            <person name="Parks D.H."/>
            <person name="Hugenholtz P."/>
        </authorList>
    </citation>
    <scope>NUCLEOTIDE SEQUENCE [LARGE SCALE GENOMIC DNA]</scope>
</reference>
<comment type="caution">
    <text evidence="4">The sequence shown here is derived from an EMBL/GenBank/DDBJ whole genome shotgun (WGS) entry which is preliminary data.</text>
</comment>
<sequence length="180" mass="21067">MARAPVKKIYEFEIVKDFLKAAAGDYAVQLVKICQDKKRPVMDEEIGRKLPLKVTEIRTILNRLHYRGIACYQKTKNIKTGWYSYTWEIKNSRIAEILLEDQAEQIDKLQRSIDFEGTHDFFSAGKGCQEYPFEIAAEYNFKDPESGKSLEAVDNKKRIKELNRKIEVLKLETEELRKMV</sequence>
<feature type="domain" description="Transcription initiation factor IIE subunit alpha N-terminal" evidence="3">
    <location>
        <begin position="25"/>
        <end position="164"/>
    </location>
</feature>
<evidence type="ECO:0000256" key="2">
    <source>
        <dbReference type="SAM" id="Coils"/>
    </source>
</evidence>
<dbReference type="GO" id="GO:0003677">
    <property type="term" value="F:DNA binding"/>
    <property type="evidence" value="ECO:0007669"/>
    <property type="project" value="UniProtKB-KW"/>
</dbReference>
<dbReference type="Proteomes" id="UP000565078">
    <property type="component" value="Unassembled WGS sequence"/>
</dbReference>
<dbReference type="GO" id="GO:0006367">
    <property type="term" value="P:transcription initiation at RNA polymerase II promoter"/>
    <property type="evidence" value="ECO:0007669"/>
    <property type="project" value="InterPro"/>
</dbReference>
<dbReference type="InterPro" id="IPR036388">
    <property type="entry name" value="WH-like_DNA-bd_sf"/>
</dbReference>
<dbReference type="SUPFAM" id="SSF46785">
    <property type="entry name" value="Winged helix' DNA-binding domain"/>
    <property type="match status" value="1"/>
</dbReference>
<keyword evidence="1" id="KW-0804">Transcription</keyword>
<dbReference type="EMBL" id="DUGC01000057">
    <property type="protein sequence ID" value="HIH09746.1"/>
    <property type="molecule type" value="Genomic_DNA"/>
</dbReference>
<dbReference type="SMART" id="SM00531">
    <property type="entry name" value="TFIIE"/>
    <property type="match status" value="1"/>
</dbReference>
<dbReference type="Pfam" id="PF02002">
    <property type="entry name" value="TFIIE_alpha"/>
    <property type="match status" value="1"/>
</dbReference>
<accession>A0A7J4J3D0</accession>
<comment type="subunit">
    <text evidence="1">Monomer. Interaction with RNA polymerase subunits RpoF and RpoE is necessary for Tfe stimulatory transcription activity. Able to interact with Tbp and RNA polymerase in the absence of DNA promoter. Interacts both with the preinitiation and elongation complexes.</text>
</comment>
<dbReference type="GO" id="GO:0006355">
    <property type="term" value="P:regulation of DNA-templated transcription"/>
    <property type="evidence" value="ECO:0007669"/>
    <property type="project" value="InterPro"/>
</dbReference>
<keyword evidence="2" id="KW-0175">Coiled coil</keyword>
<comment type="similarity">
    <text evidence="1">Belongs to the TFE family.</text>
</comment>
<dbReference type="InterPro" id="IPR024550">
    <property type="entry name" value="TFIIEa/SarR/Rpc3_HTH_dom"/>
</dbReference>
<dbReference type="AlphaFoldDB" id="A0A7J4J3D0"/>
<organism evidence="4 5">
    <name type="scientific">Candidatus Iainarchaeum sp</name>
    <dbReference type="NCBI Taxonomy" id="3101447"/>
    <lineage>
        <taxon>Archaea</taxon>
        <taxon>Candidatus Iainarchaeota</taxon>
        <taxon>Candidatus Iainarchaeia</taxon>
        <taxon>Candidatus Iainarchaeales</taxon>
        <taxon>Candidatus Iainarchaeaceae</taxon>
        <taxon>Candidatus Iainarchaeum</taxon>
    </lineage>
</organism>
<evidence type="ECO:0000313" key="5">
    <source>
        <dbReference type="Proteomes" id="UP000565078"/>
    </source>
</evidence>
<dbReference type="InterPro" id="IPR016481">
    <property type="entry name" value="TF_E_archaea"/>
</dbReference>
<name>A0A7J4J3D0_9ARCH</name>
<comment type="function">
    <text evidence="1">Transcription factor that plays a role in the activation of archaeal genes transcribed by RNA polymerase. Facilitates transcription initiation by enhancing TATA-box recognition by TATA-box-binding protein (Tbp), and transcription factor B (Tfb) and RNA polymerase recruitment. Not absolutely required for transcription in vitro, but particularly important in cases where Tbp or Tfb function is not optimal. It dynamically alters the nucleic acid-binding properties of RNA polymerases by stabilizing the initiation complex and destabilizing elongation complexes. Seems to translocate with the RNA polymerase following initiation and acts by binding to the non template strand of the transcription bubble in elongation complexes.</text>
</comment>
<dbReference type="InterPro" id="IPR036390">
    <property type="entry name" value="WH_DNA-bd_sf"/>
</dbReference>
<evidence type="ECO:0000313" key="4">
    <source>
        <dbReference type="EMBL" id="HIH09746.1"/>
    </source>
</evidence>
<protein>
    <recommendedName>
        <fullName evidence="1">Transcription factor E</fullName>
        <shortName evidence="1">TFE</shortName>
    </recommendedName>
    <alternativeName>
        <fullName evidence="1">TFIIE subunit alpha homolog</fullName>
    </alternativeName>
    <alternativeName>
        <fullName evidence="1">Transcription initiation factor TFIIE</fullName>
    </alternativeName>
</protein>
<evidence type="ECO:0000256" key="1">
    <source>
        <dbReference type="HAMAP-Rule" id="MF_01909"/>
    </source>
</evidence>
<keyword evidence="1" id="KW-0238">DNA-binding</keyword>
<evidence type="ECO:0000259" key="3">
    <source>
        <dbReference type="SMART" id="SM00531"/>
    </source>
</evidence>
<proteinExistence type="inferred from homology"/>
<dbReference type="PIRSF" id="PIRSF006373">
    <property type="entry name" value="TF_E_archaea"/>
    <property type="match status" value="1"/>
</dbReference>
<dbReference type="HAMAP" id="MF_01909">
    <property type="entry name" value="TFE_arch"/>
    <property type="match status" value="1"/>
</dbReference>